<evidence type="ECO:0000313" key="1">
    <source>
        <dbReference type="EMBL" id="MDV2633914.1"/>
    </source>
</evidence>
<dbReference type="RefSeq" id="WP_317059527.1">
    <property type="nucleotide sequence ID" value="NZ_JAWHVL010000040.1"/>
</dbReference>
<gene>
    <name evidence="1" type="ORF">RZO31_13765</name>
</gene>
<dbReference type="EMBL" id="JAWHVL010000040">
    <property type="protein sequence ID" value="MDV2633914.1"/>
    <property type="molecule type" value="Genomic_DNA"/>
</dbReference>
<accession>A0AAE4NUK8</accession>
<dbReference type="Proteomes" id="UP001186047">
    <property type="component" value="Unassembled WGS sequence"/>
</dbReference>
<evidence type="ECO:0000313" key="2">
    <source>
        <dbReference type="Proteomes" id="UP001186047"/>
    </source>
</evidence>
<comment type="caution">
    <text evidence="1">The sequence shown here is derived from an EMBL/GenBank/DDBJ whole genome shotgun (WGS) entry which is preliminary data.</text>
</comment>
<proteinExistence type="predicted"/>
<name>A0AAE4NUK8_9LACT</name>
<sequence length="107" mass="12897">MEFEDFKKYVEENCRAKNIFLPKLTAYITDRVNSDENKLYLSPSQIEYEVKKAWNDTLRNLYTKVNKEITTKRTDPYPVKVEKWISVIRELEILDEFSDSIDEMEFD</sequence>
<reference evidence="1" key="1">
    <citation type="submission" date="2023-10" db="EMBL/GenBank/DDBJ databases">
        <title>Production of high quality cheese from raw caw milk (raw cheese).</title>
        <authorList>
            <person name="Samouris G."/>
        </authorList>
    </citation>
    <scope>NUCLEOTIDE SEQUENCE</scope>
    <source>
        <strain evidence="1">M17-3</strain>
    </source>
</reference>
<organism evidence="1 2">
    <name type="scientific">Lactococcus lactis</name>
    <dbReference type="NCBI Taxonomy" id="1358"/>
    <lineage>
        <taxon>Bacteria</taxon>
        <taxon>Bacillati</taxon>
        <taxon>Bacillota</taxon>
        <taxon>Bacilli</taxon>
        <taxon>Lactobacillales</taxon>
        <taxon>Streptococcaceae</taxon>
        <taxon>Lactococcus</taxon>
    </lineage>
</organism>
<dbReference type="AlphaFoldDB" id="A0AAE4NUK8"/>
<protein>
    <submittedName>
        <fullName evidence="1">Uncharacterized protein</fullName>
    </submittedName>
</protein>